<protein>
    <submittedName>
        <fullName evidence="1">Uncharacterized protein</fullName>
    </submittedName>
</protein>
<evidence type="ECO:0000313" key="2">
    <source>
        <dbReference type="Proteomes" id="UP000324222"/>
    </source>
</evidence>
<accession>A0A5B7FBS9</accession>
<name>A0A5B7FBS9_PORTR</name>
<comment type="caution">
    <text evidence="1">The sequence shown here is derived from an EMBL/GenBank/DDBJ whole genome shotgun (WGS) entry which is preliminary data.</text>
</comment>
<proteinExistence type="predicted"/>
<dbReference type="AlphaFoldDB" id="A0A5B7FBS9"/>
<sequence>MSVCACDVFIGVQGWKAGPAGGKEEGNAAGNTCIKSPLTCPRQAAVRAVNCLTTDEPIKVIKGGLEAAMMEVLRMGRLAAALGRYLRTLSSDTWQGEGAKEEKGGEGKEDKEGGLKFLRHALTPVFVESYRTVEKIYQPTSEKEEAKQHYTPHSNVYIHHFFQS</sequence>
<reference evidence="1 2" key="1">
    <citation type="submission" date="2019-05" db="EMBL/GenBank/DDBJ databases">
        <title>Another draft genome of Portunus trituberculatus and its Hox gene families provides insights of decapod evolution.</title>
        <authorList>
            <person name="Jeong J.-H."/>
            <person name="Song I."/>
            <person name="Kim S."/>
            <person name="Choi T."/>
            <person name="Kim D."/>
            <person name="Ryu S."/>
            <person name="Kim W."/>
        </authorList>
    </citation>
    <scope>NUCLEOTIDE SEQUENCE [LARGE SCALE GENOMIC DNA]</scope>
    <source>
        <tissue evidence="1">Muscle</tissue>
    </source>
</reference>
<evidence type="ECO:0000313" key="1">
    <source>
        <dbReference type="EMBL" id="MPC44601.1"/>
    </source>
</evidence>
<dbReference type="EMBL" id="VSRR010006357">
    <property type="protein sequence ID" value="MPC44601.1"/>
    <property type="molecule type" value="Genomic_DNA"/>
</dbReference>
<dbReference type="Proteomes" id="UP000324222">
    <property type="component" value="Unassembled WGS sequence"/>
</dbReference>
<keyword evidence="2" id="KW-1185">Reference proteome</keyword>
<gene>
    <name evidence="1" type="ORF">E2C01_038278</name>
</gene>
<organism evidence="1 2">
    <name type="scientific">Portunus trituberculatus</name>
    <name type="common">Swimming crab</name>
    <name type="synonym">Neptunus trituberculatus</name>
    <dbReference type="NCBI Taxonomy" id="210409"/>
    <lineage>
        <taxon>Eukaryota</taxon>
        <taxon>Metazoa</taxon>
        <taxon>Ecdysozoa</taxon>
        <taxon>Arthropoda</taxon>
        <taxon>Crustacea</taxon>
        <taxon>Multicrustacea</taxon>
        <taxon>Malacostraca</taxon>
        <taxon>Eumalacostraca</taxon>
        <taxon>Eucarida</taxon>
        <taxon>Decapoda</taxon>
        <taxon>Pleocyemata</taxon>
        <taxon>Brachyura</taxon>
        <taxon>Eubrachyura</taxon>
        <taxon>Portunoidea</taxon>
        <taxon>Portunidae</taxon>
        <taxon>Portuninae</taxon>
        <taxon>Portunus</taxon>
    </lineage>
</organism>